<dbReference type="InterPro" id="IPR014284">
    <property type="entry name" value="RNA_pol_sigma-70_dom"/>
</dbReference>
<dbReference type="EMBL" id="WKKI01000034">
    <property type="protein sequence ID" value="MRX73429.1"/>
    <property type="molecule type" value="Genomic_DNA"/>
</dbReference>
<dbReference type="PROSITE" id="PS01063">
    <property type="entry name" value="SIGMA70_ECF"/>
    <property type="match status" value="1"/>
</dbReference>
<dbReference type="InterPro" id="IPR039425">
    <property type="entry name" value="RNA_pol_sigma-70-like"/>
</dbReference>
<dbReference type="InterPro" id="IPR013324">
    <property type="entry name" value="RNA_pol_sigma_r3/r4-like"/>
</dbReference>
<keyword evidence="3 6" id="KW-0731">Sigma factor</keyword>
<evidence type="ECO:0000256" key="2">
    <source>
        <dbReference type="ARBA" id="ARBA00023015"/>
    </source>
</evidence>
<dbReference type="PANTHER" id="PTHR43133">
    <property type="entry name" value="RNA POLYMERASE ECF-TYPE SIGMA FACTO"/>
    <property type="match status" value="1"/>
</dbReference>
<keyword evidence="5 6" id="KW-0804">Transcription</keyword>
<dbReference type="Pfam" id="PF04542">
    <property type="entry name" value="Sigma70_r2"/>
    <property type="match status" value="1"/>
</dbReference>
<dbReference type="AlphaFoldDB" id="A0A7X2M0Y4"/>
<dbReference type="InterPro" id="IPR013249">
    <property type="entry name" value="RNA_pol_sigma70_r4_t2"/>
</dbReference>
<dbReference type="NCBIfam" id="TIGR02937">
    <property type="entry name" value="sigma70-ECF"/>
    <property type="match status" value="1"/>
</dbReference>
<keyword evidence="4 6" id="KW-0238">DNA-binding</keyword>
<reference evidence="8 9" key="1">
    <citation type="submission" date="2019-11" db="EMBL/GenBank/DDBJ databases">
        <title>Bacillus lacus genome.</title>
        <authorList>
            <person name="Allen C.J."/>
            <person name="Newman J.D."/>
        </authorList>
    </citation>
    <scope>NUCLEOTIDE SEQUENCE [LARGE SCALE GENOMIC DNA]</scope>
    <source>
        <strain evidence="8 9">KCTC 33946</strain>
    </source>
</reference>
<dbReference type="CDD" id="cd06171">
    <property type="entry name" value="Sigma70_r4"/>
    <property type="match status" value="1"/>
</dbReference>
<dbReference type="GO" id="GO:0003677">
    <property type="term" value="F:DNA binding"/>
    <property type="evidence" value="ECO:0007669"/>
    <property type="project" value="UniProtKB-KW"/>
</dbReference>
<dbReference type="InterPro" id="IPR000838">
    <property type="entry name" value="RNA_pol_sigma70_ECF_CS"/>
</dbReference>
<evidence type="ECO:0000313" key="9">
    <source>
        <dbReference type="Proteomes" id="UP000448867"/>
    </source>
</evidence>
<evidence type="ECO:0000313" key="8">
    <source>
        <dbReference type="EMBL" id="MRX73429.1"/>
    </source>
</evidence>
<dbReference type="GO" id="GO:0006950">
    <property type="term" value="P:response to stress"/>
    <property type="evidence" value="ECO:0007669"/>
    <property type="project" value="UniProtKB-ARBA"/>
</dbReference>
<sequence length="215" mass="25237">MILEDLEFEITKLYKYCLKLSGSPWTAEDLVQETLLKVYKIKNSQPKKEFTFSYLCTVARNHFIDEKRKYKEIICFSEDLFGEEYDSVDYYGLVEILLSTLPLKQSMLITLKDVFGYTSKEIASMLRVSNESIKTALHRSRKKLKFKNNNIDIKTLTSNHEMIIELSKAIRESKPMPIFYFYRLLESQNFQVRRSSVNSVFHVIDPDGNILEIIS</sequence>
<dbReference type="InterPro" id="IPR007627">
    <property type="entry name" value="RNA_pol_sigma70_r2"/>
</dbReference>
<dbReference type="OrthoDB" id="2381154at2"/>
<dbReference type="InterPro" id="IPR000792">
    <property type="entry name" value="Tscrpt_reg_LuxR_C"/>
</dbReference>
<proteinExistence type="inferred from homology"/>
<gene>
    <name evidence="8" type="ORF">GJU40_14885</name>
</gene>
<evidence type="ECO:0000256" key="5">
    <source>
        <dbReference type="ARBA" id="ARBA00023163"/>
    </source>
</evidence>
<evidence type="ECO:0000256" key="1">
    <source>
        <dbReference type="ARBA" id="ARBA00010641"/>
    </source>
</evidence>
<comment type="similarity">
    <text evidence="1 6">Belongs to the sigma-70 factor family. ECF subfamily.</text>
</comment>
<dbReference type="InterPro" id="IPR036388">
    <property type="entry name" value="WH-like_DNA-bd_sf"/>
</dbReference>
<dbReference type="Gene3D" id="1.10.10.10">
    <property type="entry name" value="Winged helix-like DNA-binding domain superfamily/Winged helix DNA-binding domain"/>
    <property type="match status" value="1"/>
</dbReference>
<evidence type="ECO:0000256" key="3">
    <source>
        <dbReference type="ARBA" id="ARBA00023082"/>
    </source>
</evidence>
<organism evidence="8 9">
    <name type="scientific">Metabacillus lacus</name>
    <dbReference type="NCBI Taxonomy" id="1983721"/>
    <lineage>
        <taxon>Bacteria</taxon>
        <taxon>Bacillati</taxon>
        <taxon>Bacillota</taxon>
        <taxon>Bacilli</taxon>
        <taxon>Bacillales</taxon>
        <taxon>Bacillaceae</taxon>
        <taxon>Metabacillus</taxon>
    </lineage>
</organism>
<dbReference type="SUPFAM" id="SSF88659">
    <property type="entry name" value="Sigma3 and sigma4 domains of RNA polymerase sigma factors"/>
    <property type="match status" value="1"/>
</dbReference>
<feature type="domain" description="HTH luxR-type" evidence="7">
    <location>
        <begin position="116"/>
        <end position="143"/>
    </location>
</feature>
<comment type="caution">
    <text evidence="8">The sequence shown here is derived from an EMBL/GenBank/DDBJ whole genome shotgun (WGS) entry which is preliminary data.</text>
</comment>
<keyword evidence="2 6" id="KW-0805">Transcription regulation</keyword>
<keyword evidence="9" id="KW-1185">Reference proteome</keyword>
<name>A0A7X2M0Y4_9BACI</name>
<accession>A0A7X2M0Y4</accession>
<dbReference type="RefSeq" id="WP_154308887.1">
    <property type="nucleotide sequence ID" value="NZ_WKKI01000034.1"/>
</dbReference>
<dbReference type="PROSITE" id="PS00622">
    <property type="entry name" value="HTH_LUXR_1"/>
    <property type="match status" value="1"/>
</dbReference>
<dbReference type="Proteomes" id="UP000448867">
    <property type="component" value="Unassembled WGS sequence"/>
</dbReference>
<dbReference type="SUPFAM" id="SSF88946">
    <property type="entry name" value="Sigma2 domain of RNA polymerase sigma factors"/>
    <property type="match status" value="1"/>
</dbReference>
<dbReference type="PANTHER" id="PTHR43133:SF8">
    <property type="entry name" value="RNA POLYMERASE SIGMA FACTOR HI_1459-RELATED"/>
    <property type="match status" value="1"/>
</dbReference>
<evidence type="ECO:0000259" key="7">
    <source>
        <dbReference type="PROSITE" id="PS00622"/>
    </source>
</evidence>
<dbReference type="InterPro" id="IPR013325">
    <property type="entry name" value="RNA_pol_sigma_r2"/>
</dbReference>
<protein>
    <recommendedName>
        <fullName evidence="6">RNA polymerase sigma factor</fullName>
    </recommendedName>
</protein>
<dbReference type="Pfam" id="PF08281">
    <property type="entry name" value="Sigma70_r4_2"/>
    <property type="match status" value="1"/>
</dbReference>
<dbReference type="GO" id="GO:0016987">
    <property type="term" value="F:sigma factor activity"/>
    <property type="evidence" value="ECO:0007669"/>
    <property type="project" value="UniProtKB-KW"/>
</dbReference>
<dbReference type="Gene3D" id="1.10.1740.10">
    <property type="match status" value="1"/>
</dbReference>
<dbReference type="GO" id="GO:0006352">
    <property type="term" value="P:DNA-templated transcription initiation"/>
    <property type="evidence" value="ECO:0007669"/>
    <property type="project" value="InterPro"/>
</dbReference>
<evidence type="ECO:0000256" key="6">
    <source>
        <dbReference type="RuleBase" id="RU000716"/>
    </source>
</evidence>
<evidence type="ECO:0000256" key="4">
    <source>
        <dbReference type="ARBA" id="ARBA00023125"/>
    </source>
</evidence>